<dbReference type="PATRIC" id="fig|38307.3.peg.1665"/>
<gene>
    <name evidence="4" type="ORF">A0123_01616</name>
</gene>
<dbReference type="InterPro" id="IPR011059">
    <property type="entry name" value="Metal-dep_hydrolase_composite"/>
</dbReference>
<evidence type="ECO:0000256" key="1">
    <source>
        <dbReference type="ARBA" id="ARBA00006745"/>
    </source>
</evidence>
<dbReference type="SUPFAM" id="SSF51556">
    <property type="entry name" value="Metallo-dependent hydrolases"/>
    <property type="match status" value="1"/>
</dbReference>
<protein>
    <submittedName>
        <fullName evidence="4">Amidohydrolase</fullName>
    </submittedName>
</protein>
<feature type="domain" description="Amidohydrolase-related" evidence="3">
    <location>
        <begin position="54"/>
        <end position="389"/>
    </location>
</feature>
<dbReference type="Gene3D" id="2.30.40.10">
    <property type="entry name" value="Urease, subunit C, domain 1"/>
    <property type="match status" value="1"/>
</dbReference>
<accession>A0A1B6VK50</accession>
<dbReference type="RefSeq" id="WP_064274370.1">
    <property type="nucleotide sequence ID" value="NZ_LUTU01000007.1"/>
</dbReference>
<dbReference type="SUPFAM" id="SSF51338">
    <property type="entry name" value="Composite domain of metallo-dependent hydrolases"/>
    <property type="match status" value="2"/>
</dbReference>
<proteinExistence type="inferred from homology"/>
<dbReference type="PANTHER" id="PTHR43794:SF11">
    <property type="entry name" value="AMIDOHYDROLASE-RELATED DOMAIN-CONTAINING PROTEIN"/>
    <property type="match status" value="1"/>
</dbReference>
<dbReference type="Proteomes" id="UP000077786">
    <property type="component" value="Unassembled WGS sequence"/>
</dbReference>
<evidence type="ECO:0000256" key="2">
    <source>
        <dbReference type="ARBA" id="ARBA00022801"/>
    </source>
</evidence>
<name>A0A1B6VK50_9PROT</name>
<dbReference type="GO" id="GO:0016810">
    <property type="term" value="F:hydrolase activity, acting on carbon-nitrogen (but not peptide) bonds"/>
    <property type="evidence" value="ECO:0007669"/>
    <property type="project" value="InterPro"/>
</dbReference>
<dbReference type="Gene3D" id="3.20.20.140">
    <property type="entry name" value="Metal-dependent hydrolases"/>
    <property type="match status" value="1"/>
</dbReference>
<dbReference type="Pfam" id="PF01979">
    <property type="entry name" value="Amidohydro_1"/>
    <property type="match status" value="1"/>
</dbReference>
<evidence type="ECO:0000313" key="4">
    <source>
        <dbReference type="EMBL" id="OAJ67574.1"/>
    </source>
</evidence>
<dbReference type="CDD" id="cd01298">
    <property type="entry name" value="ATZ_TRZ_like"/>
    <property type="match status" value="1"/>
</dbReference>
<dbReference type="InterPro" id="IPR032466">
    <property type="entry name" value="Metal_Hydrolase"/>
</dbReference>
<dbReference type="NCBIfam" id="NF009059">
    <property type="entry name" value="PRK12393.1"/>
    <property type="match status" value="1"/>
</dbReference>
<dbReference type="InterPro" id="IPR050287">
    <property type="entry name" value="MTA/SAH_deaminase"/>
</dbReference>
<comment type="caution">
    <text evidence="4">The sequence shown here is derived from an EMBL/GenBank/DDBJ whole genome shotgun (WGS) entry which is preliminary data.</text>
</comment>
<reference evidence="4 5" key="1">
    <citation type="submission" date="2016-03" db="EMBL/GenBank/DDBJ databases">
        <title>Draft genome sequence of Gluconobacter cerinus strain CECT 9110.</title>
        <authorList>
            <person name="Sainz F."/>
            <person name="Mas A."/>
            <person name="Torija M.J."/>
        </authorList>
    </citation>
    <scope>NUCLEOTIDE SEQUENCE [LARGE SCALE GENOMIC DNA]</scope>
    <source>
        <strain evidence="4 5">CECT 9110</strain>
    </source>
</reference>
<dbReference type="EMBL" id="LUTU01000007">
    <property type="protein sequence ID" value="OAJ67574.1"/>
    <property type="molecule type" value="Genomic_DNA"/>
</dbReference>
<evidence type="ECO:0000259" key="3">
    <source>
        <dbReference type="Pfam" id="PF01979"/>
    </source>
</evidence>
<dbReference type="AlphaFoldDB" id="A0A1B6VK50"/>
<sequence length="452" mass="48270">MSLLIQNIGGILTGLRGEASRRAGDIRIRDGRITEIGHLTPGSGEKVLNAKGGIATPGLISTHHHLFQSVLKAVPTAINKPLEPWLRLVPNTYWNRIDERALNVAARVGMVELLLSGCTTVADHHYLFADMYAYDPAAVLFEAAEDIGLRYVLARGGTTRARKFDTDDIIPAPTETLDVMMKRVEGLVGRYHQSGPNAKRRIALAPNTPTWGVTPDELREMAIAARSMGISLHSHLSETENYVRFCLETYGMRPLQFVAEHGWVGEDVWFAHLVHLDESELALMAQTGTGMAHCPQSNCRLGSGIAPAPALDALGGRVSLAVDGAASNEACDMGAEMHCAWMIHRAVHGADAVTAEDVMRWSTSAGAQILGLPDVGRVEVGAAADLVIHGRDAPRCAGLHDPLIAPVVSGATTARHVLMDGVPVVVDGAIPGLDLEALLAEAREVVGCLAHA</sequence>
<dbReference type="PANTHER" id="PTHR43794">
    <property type="entry name" value="AMINOHYDROLASE SSNA-RELATED"/>
    <property type="match status" value="1"/>
</dbReference>
<organism evidence="4 5">
    <name type="scientific">Gluconobacter cerinus</name>
    <dbReference type="NCBI Taxonomy" id="38307"/>
    <lineage>
        <taxon>Bacteria</taxon>
        <taxon>Pseudomonadati</taxon>
        <taxon>Pseudomonadota</taxon>
        <taxon>Alphaproteobacteria</taxon>
        <taxon>Acetobacterales</taxon>
        <taxon>Acetobacteraceae</taxon>
        <taxon>Gluconobacter</taxon>
    </lineage>
</organism>
<keyword evidence="2 4" id="KW-0378">Hydrolase</keyword>
<evidence type="ECO:0000313" key="5">
    <source>
        <dbReference type="Proteomes" id="UP000077786"/>
    </source>
</evidence>
<dbReference type="InterPro" id="IPR006680">
    <property type="entry name" value="Amidohydro-rel"/>
</dbReference>
<comment type="similarity">
    <text evidence="1">Belongs to the metallo-dependent hydrolases superfamily. ATZ/TRZ family.</text>
</comment>
<dbReference type="OrthoDB" id="9796020at2"/>